<keyword evidence="3" id="KW-1185">Reference proteome</keyword>
<keyword evidence="1" id="KW-1133">Transmembrane helix</keyword>
<dbReference type="OrthoDB" id="6123585at2759"/>
<feature type="transmembrane region" description="Helical" evidence="1">
    <location>
        <begin position="341"/>
        <end position="360"/>
    </location>
</feature>
<proteinExistence type="predicted"/>
<dbReference type="Gene3D" id="2.60.120.200">
    <property type="match status" value="1"/>
</dbReference>
<keyword evidence="1" id="KW-0812">Transmembrane</keyword>
<evidence type="ECO:0000313" key="2">
    <source>
        <dbReference type="EMBL" id="CAE8640019.1"/>
    </source>
</evidence>
<keyword evidence="1" id="KW-0472">Membrane</keyword>
<accession>A0A813HRI7</accession>
<evidence type="ECO:0000256" key="1">
    <source>
        <dbReference type="SAM" id="Phobius"/>
    </source>
</evidence>
<evidence type="ECO:0000313" key="3">
    <source>
        <dbReference type="Proteomes" id="UP000654075"/>
    </source>
</evidence>
<comment type="caution">
    <text evidence="2">The sequence shown here is derived from an EMBL/GenBank/DDBJ whole genome shotgun (WGS) entry which is preliminary data.</text>
</comment>
<gene>
    <name evidence="2" type="ORF">PGLA1383_LOCUS54986</name>
</gene>
<dbReference type="EMBL" id="CAJNNV010032452">
    <property type="protein sequence ID" value="CAE8640019.1"/>
    <property type="molecule type" value="Genomic_DNA"/>
</dbReference>
<dbReference type="Proteomes" id="UP000654075">
    <property type="component" value="Unassembled WGS sequence"/>
</dbReference>
<feature type="non-terminal residue" evidence="2">
    <location>
        <position position="368"/>
    </location>
</feature>
<dbReference type="AlphaFoldDB" id="A0A813HRI7"/>
<sequence>MQSVTCTMGFSCEMTLTGSGLQSHNRLRLTSGTCGADCSNGYETSLTALRPFQSQSGDAGSYAFGALMNVVPATYNICWASLGPTRISIEKSGVLDCNEYYFRIGSLALHGPAGLSLALNALRPTYSTGPAAGQSFNLEVLLNIDASFTAATADAMGSRVRVVHYATTCGTDGAATTTSQLRPLGAVDGGGYADQRGAAYKERVTWFNLRLLTPGLYRVCWCAGGSCSTSSEFSVDVGTFQVFGPIGLQSDPTRSRQFYCGFEDMLAEGCLIWNQSNSSADALWVRASGGTPTRFTGPSSSRTGTYYLYLEASSVSQGQNILFSTTRTFGSEASFLDSFQVIFYFLLLVLLLVVVVYFMFQAAWQQTA</sequence>
<name>A0A813HRI7_POLGL</name>
<protein>
    <submittedName>
        <fullName evidence="2">Uncharacterized protein</fullName>
    </submittedName>
</protein>
<reference evidence="2" key="1">
    <citation type="submission" date="2021-02" db="EMBL/GenBank/DDBJ databases">
        <authorList>
            <person name="Dougan E. K."/>
            <person name="Rhodes N."/>
            <person name="Thang M."/>
            <person name="Chan C."/>
        </authorList>
    </citation>
    <scope>NUCLEOTIDE SEQUENCE</scope>
</reference>
<organism evidence="2 3">
    <name type="scientific">Polarella glacialis</name>
    <name type="common">Dinoflagellate</name>
    <dbReference type="NCBI Taxonomy" id="89957"/>
    <lineage>
        <taxon>Eukaryota</taxon>
        <taxon>Sar</taxon>
        <taxon>Alveolata</taxon>
        <taxon>Dinophyceae</taxon>
        <taxon>Suessiales</taxon>
        <taxon>Suessiaceae</taxon>
        <taxon>Polarella</taxon>
    </lineage>
</organism>